<dbReference type="Gene3D" id="3.40.50.300">
    <property type="entry name" value="P-loop containing nucleotide triphosphate hydrolases"/>
    <property type="match status" value="1"/>
</dbReference>
<feature type="region of interest" description="Disordered" evidence="1">
    <location>
        <begin position="185"/>
        <end position="242"/>
    </location>
</feature>
<dbReference type="EMBL" id="JAUSUZ010000001">
    <property type="protein sequence ID" value="MDQ0363818.1"/>
    <property type="molecule type" value="Genomic_DNA"/>
</dbReference>
<evidence type="ECO:0000256" key="1">
    <source>
        <dbReference type="SAM" id="MobiDB-lite"/>
    </source>
</evidence>
<keyword evidence="2" id="KW-0812">Transmembrane</keyword>
<comment type="caution">
    <text evidence="3">The sequence shown here is derived from an EMBL/GenBank/DDBJ whole genome shotgun (WGS) entry which is preliminary data.</text>
</comment>
<evidence type="ECO:0000313" key="4">
    <source>
        <dbReference type="Proteomes" id="UP001240236"/>
    </source>
</evidence>
<dbReference type="RefSeq" id="WP_307234747.1">
    <property type="nucleotide sequence ID" value="NZ_JAUSUZ010000001.1"/>
</dbReference>
<reference evidence="3 4" key="1">
    <citation type="submission" date="2023-07" db="EMBL/GenBank/DDBJ databases">
        <title>Sequencing the genomes of 1000 actinobacteria strains.</title>
        <authorList>
            <person name="Klenk H.-P."/>
        </authorList>
    </citation>
    <scope>NUCLEOTIDE SEQUENCE [LARGE SCALE GENOMIC DNA]</scope>
    <source>
        <strain evidence="3 4">DSM 44709</strain>
    </source>
</reference>
<organism evidence="3 4">
    <name type="scientific">Catenuloplanes indicus</name>
    <dbReference type="NCBI Taxonomy" id="137267"/>
    <lineage>
        <taxon>Bacteria</taxon>
        <taxon>Bacillati</taxon>
        <taxon>Actinomycetota</taxon>
        <taxon>Actinomycetes</taxon>
        <taxon>Micromonosporales</taxon>
        <taxon>Micromonosporaceae</taxon>
        <taxon>Catenuloplanes</taxon>
    </lineage>
</organism>
<dbReference type="Proteomes" id="UP001240236">
    <property type="component" value="Unassembled WGS sequence"/>
</dbReference>
<feature type="region of interest" description="Disordered" evidence="1">
    <location>
        <begin position="471"/>
        <end position="503"/>
    </location>
</feature>
<protein>
    <submittedName>
        <fullName evidence="3">Uncharacterized protein</fullName>
    </submittedName>
</protein>
<dbReference type="AlphaFoldDB" id="A0AAE3VTU8"/>
<keyword evidence="2" id="KW-1133">Transmembrane helix</keyword>
<feature type="transmembrane region" description="Helical" evidence="2">
    <location>
        <begin position="510"/>
        <end position="531"/>
    </location>
</feature>
<gene>
    <name evidence="3" type="ORF">J2S42_000487</name>
</gene>
<dbReference type="InterPro" id="IPR027417">
    <property type="entry name" value="P-loop_NTPase"/>
</dbReference>
<keyword evidence="4" id="KW-1185">Reference proteome</keyword>
<evidence type="ECO:0000256" key="2">
    <source>
        <dbReference type="SAM" id="Phobius"/>
    </source>
</evidence>
<dbReference type="SUPFAM" id="SSF52540">
    <property type="entry name" value="P-loop containing nucleoside triphosphate hydrolases"/>
    <property type="match status" value="1"/>
</dbReference>
<feature type="compositionally biased region" description="Low complexity" evidence="1">
    <location>
        <begin position="481"/>
        <end position="503"/>
    </location>
</feature>
<name>A0AAE3VTU8_9ACTN</name>
<sequence length="545" mass="54157">MAPRWPESATWVVVPTSATADWALAAAVLAAASSGRVAVIAVGVTGPPPEPLLAHVAAWGELHDGATEPLRLADALRVTDAFTGTHDLVLIVGAAGLTAPAGRLGWTTADLAAALGAPGVVVVGDDPRGVNYTTVEALESRGLASALVTIGTAPARLPAAPAGRIPAGLRALDPETARGFLDAHLRSGPALPRPTAGHSGAARPEAGNPGSAPRSASARPGAGRSGREDAVPARGAPAPWPERGQWMVLPVPAGVDWEPAITALAAASTARVAVVAIGVAGPPAARPAAHLATWIGLREGRQQPLRRADAVRVSDALARTHGVVLVVGAAEPAGWPLTDLATALGAPVVLVTADPPATATGAVTPEPPGAAAGAVTAEAAATTAAAVAGEQPARAAADESGAGPADDRLAAVRRAIEEHGLASAVIAVGDVVLAEPPAGRVPADAGDLTAEAARDLLHPMLHATRAAVPPPVPVRRRRPAAPRTAAPRTAAARTARPAAPPGTRATGTRIVLMLISIFVVMSLSVVGLAFCNRTVAPESGAASGR</sequence>
<evidence type="ECO:0000313" key="3">
    <source>
        <dbReference type="EMBL" id="MDQ0363818.1"/>
    </source>
</evidence>
<keyword evidence="2" id="KW-0472">Membrane</keyword>
<feature type="compositionally biased region" description="Low complexity" evidence="1">
    <location>
        <begin position="209"/>
        <end position="222"/>
    </location>
</feature>
<proteinExistence type="predicted"/>
<accession>A0AAE3VTU8</accession>